<gene>
    <name evidence="2" type="ORF">I596_640</name>
</gene>
<dbReference type="Proteomes" id="UP000076830">
    <property type="component" value="Chromosome"/>
</dbReference>
<proteinExistence type="predicted"/>
<accession>A0A167GKZ3</accession>
<evidence type="ECO:0000313" key="2">
    <source>
        <dbReference type="EMBL" id="ANB16676.1"/>
    </source>
</evidence>
<organism evidence="2 3">
    <name type="scientific">Dokdonella koreensis DS-123</name>
    <dbReference type="NCBI Taxonomy" id="1300342"/>
    <lineage>
        <taxon>Bacteria</taxon>
        <taxon>Pseudomonadati</taxon>
        <taxon>Pseudomonadota</taxon>
        <taxon>Gammaproteobacteria</taxon>
        <taxon>Lysobacterales</taxon>
        <taxon>Rhodanobacteraceae</taxon>
        <taxon>Dokdonella</taxon>
    </lineage>
</organism>
<evidence type="ECO:0000313" key="3">
    <source>
        <dbReference type="Proteomes" id="UP000076830"/>
    </source>
</evidence>
<feature type="chain" id="PRO_5007886933" evidence="1">
    <location>
        <begin position="24"/>
        <end position="208"/>
    </location>
</feature>
<dbReference type="KEGG" id="dko:I596_640"/>
<dbReference type="EMBL" id="CP015249">
    <property type="protein sequence ID" value="ANB16676.1"/>
    <property type="molecule type" value="Genomic_DNA"/>
</dbReference>
<evidence type="ECO:0000256" key="1">
    <source>
        <dbReference type="SAM" id="SignalP"/>
    </source>
</evidence>
<sequence length="208" mass="22641">MLRTLSLSLCLAVSALALPPARADVAQPGDDPQIAQAFDADQRERAELPRQTSQDALRSFARQLALHDAERRVAVQAALREQRLRTAADYRKAATIMQHGQTPADYLIAHALATIGSTLAPDDRELRWLAAATTDRWLLSRKQPQWYGTQPVCDARATPPTCRLDVAETAVSDDERAAAGIAPLEELRREADARATKLGAQLGASKSP</sequence>
<protein>
    <submittedName>
        <fullName evidence="2">Lipoprotein</fullName>
    </submittedName>
</protein>
<feature type="signal peptide" evidence="1">
    <location>
        <begin position="1"/>
        <end position="23"/>
    </location>
</feature>
<reference evidence="2 3" key="1">
    <citation type="submission" date="2016-04" db="EMBL/GenBank/DDBJ databases">
        <title>Complete genome sequence of Dokdonella koreensis DS-123T.</title>
        <authorList>
            <person name="Kim J.F."/>
            <person name="Lee H."/>
            <person name="Kwak M.-J."/>
        </authorList>
    </citation>
    <scope>NUCLEOTIDE SEQUENCE [LARGE SCALE GENOMIC DNA]</scope>
    <source>
        <strain evidence="2 3">DS-123</strain>
    </source>
</reference>
<dbReference type="OrthoDB" id="9151236at2"/>
<dbReference type="AlphaFoldDB" id="A0A167GKZ3"/>
<name>A0A167GKZ3_9GAMM</name>
<dbReference type="RefSeq" id="WP_067643983.1">
    <property type="nucleotide sequence ID" value="NZ_CP015249.1"/>
</dbReference>
<keyword evidence="3" id="KW-1185">Reference proteome</keyword>
<dbReference type="STRING" id="1300342.I596_640"/>
<keyword evidence="2" id="KW-0449">Lipoprotein</keyword>
<keyword evidence="1" id="KW-0732">Signal</keyword>